<dbReference type="PROSITE" id="PS51257">
    <property type="entry name" value="PROKAR_LIPOPROTEIN"/>
    <property type="match status" value="1"/>
</dbReference>
<proteinExistence type="predicted"/>
<dbReference type="Gene3D" id="3.40.50.2000">
    <property type="entry name" value="Glycogen Phosphorylase B"/>
    <property type="match status" value="2"/>
</dbReference>
<dbReference type="PANTHER" id="PTHR46401:SF2">
    <property type="entry name" value="GLYCOSYLTRANSFERASE WBBK-RELATED"/>
    <property type="match status" value="1"/>
</dbReference>
<dbReference type="CDD" id="cd03801">
    <property type="entry name" value="GT4_PimA-like"/>
    <property type="match status" value="1"/>
</dbReference>
<organism evidence="2 3">
    <name type="scientific">Candidatus Caccoplasma merdipullorum</name>
    <dbReference type="NCBI Taxonomy" id="2840718"/>
    <lineage>
        <taxon>Bacteria</taxon>
        <taxon>Pseudomonadati</taxon>
        <taxon>Bacteroidota</taxon>
        <taxon>Bacteroidia</taxon>
        <taxon>Bacteroidales</taxon>
        <taxon>Bacteroidaceae</taxon>
        <taxon>Bacteroidaceae incertae sedis</taxon>
        <taxon>Candidatus Caccoplasma</taxon>
    </lineage>
</organism>
<dbReference type="AlphaFoldDB" id="A0A9D9H7X3"/>
<dbReference type="Pfam" id="PF13692">
    <property type="entry name" value="Glyco_trans_1_4"/>
    <property type="match status" value="1"/>
</dbReference>
<evidence type="ECO:0000313" key="3">
    <source>
        <dbReference type="Proteomes" id="UP000823636"/>
    </source>
</evidence>
<gene>
    <name evidence="2" type="ORF">IAC54_06045</name>
</gene>
<protein>
    <submittedName>
        <fullName evidence="2">Glycosyltransferase family 4 protein</fullName>
    </submittedName>
</protein>
<dbReference type="EMBL" id="JADIMW010000066">
    <property type="protein sequence ID" value="MBO8438442.1"/>
    <property type="molecule type" value="Genomic_DNA"/>
</dbReference>
<dbReference type="SUPFAM" id="SSF53756">
    <property type="entry name" value="UDP-Glycosyltransferase/glycogen phosphorylase"/>
    <property type="match status" value="1"/>
</dbReference>
<keyword evidence="1" id="KW-0808">Transferase</keyword>
<reference evidence="2" key="2">
    <citation type="journal article" date="2021" name="PeerJ">
        <title>Extensive microbial diversity within the chicken gut microbiome revealed by metagenomics and culture.</title>
        <authorList>
            <person name="Gilroy R."/>
            <person name="Ravi A."/>
            <person name="Getino M."/>
            <person name="Pursley I."/>
            <person name="Horton D.L."/>
            <person name="Alikhan N.F."/>
            <person name="Baker D."/>
            <person name="Gharbi K."/>
            <person name="Hall N."/>
            <person name="Watson M."/>
            <person name="Adriaenssens E.M."/>
            <person name="Foster-Nyarko E."/>
            <person name="Jarju S."/>
            <person name="Secka A."/>
            <person name="Antonio M."/>
            <person name="Oren A."/>
            <person name="Chaudhuri R.R."/>
            <person name="La Ragione R."/>
            <person name="Hildebrand F."/>
            <person name="Pallen M.J."/>
        </authorList>
    </citation>
    <scope>NUCLEOTIDE SEQUENCE</scope>
    <source>
        <strain evidence="2">G3-4614</strain>
    </source>
</reference>
<sequence>MKEKKLLIISTQVAGGCFQYSNEIIARWPGKKELVMAARTAEPHTLTPDWSVKYWGYPAFLRALSLACSVAKILTGIIRGKYSGILLFGTTKWERIILKAWKTSRLPSYIVIHDGVMHTGEKNDKQQKLILQLMKMSSHLIFLSQYVKEEVKEKFGIDKPSIIAPHGLIDYGPLPVVKKTEKPMLLFFGRIARYKGVELLLEAIKKVPSELYDKLIIAGEWLYRNNTDCDTDKILIIDRILSPEEIKRCLAFSDIIIFPYIEATQSGVATLAINYLIPSIATEVGAFREQLNDNTTVFVHPDAAELAAAITGLLKNPERLESMKEALKRLRAEYSWERIAENLANEISKSIREKTGKGQ</sequence>
<accession>A0A9D9H7X3</accession>
<dbReference type="GO" id="GO:0009103">
    <property type="term" value="P:lipopolysaccharide biosynthetic process"/>
    <property type="evidence" value="ECO:0007669"/>
    <property type="project" value="TreeGrafter"/>
</dbReference>
<name>A0A9D9H7X3_9BACT</name>
<dbReference type="PANTHER" id="PTHR46401">
    <property type="entry name" value="GLYCOSYLTRANSFERASE WBBK-RELATED"/>
    <property type="match status" value="1"/>
</dbReference>
<comment type="caution">
    <text evidence="2">The sequence shown here is derived from an EMBL/GenBank/DDBJ whole genome shotgun (WGS) entry which is preliminary data.</text>
</comment>
<dbReference type="GO" id="GO:0016757">
    <property type="term" value="F:glycosyltransferase activity"/>
    <property type="evidence" value="ECO:0007669"/>
    <property type="project" value="TreeGrafter"/>
</dbReference>
<reference evidence="2" key="1">
    <citation type="submission" date="2020-10" db="EMBL/GenBank/DDBJ databases">
        <authorList>
            <person name="Gilroy R."/>
        </authorList>
    </citation>
    <scope>NUCLEOTIDE SEQUENCE</scope>
    <source>
        <strain evidence="2">G3-4614</strain>
    </source>
</reference>
<evidence type="ECO:0000313" key="2">
    <source>
        <dbReference type="EMBL" id="MBO8438442.1"/>
    </source>
</evidence>
<evidence type="ECO:0000256" key="1">
    <source>
        <dbReference type="ARBA" id="ARBA00022679"/>
    </source>
</evidence>
<dbReference type="Proteomes" id="UP000823636">
    <property type="component" value="Unassembled WGS sequence"/>
</dbReference>